<evidence type="ECO:0000313" key="3">
    <source>
        <dbReference type="Proteomes" id="UP000032545"/>
    </source>
</evidence>
<evidence type="ECO:0000259" key="1">
    <source>
        <dbReference type="Pfam" id="PF02036"/>
    </source>
</evidence>
<feature type="domain" description="SCP2" evidence="1">
    <location>
        <begin position="42"/>
        <end position="149"/>
    </location>
</feature>
<name>A0A0D8BMA4_9ACTN</name>
<dbReference type="InterPro" id="IPR036527">
    <property type="entry name" value="SCP2_sterol-bd_dom_sf"/>
</dbReference>
<accession>A0A0D8BMA4</accession>
<gene>
    <name evidence="2" type="ORF">FF36_00951</name>
</gene>
<sequence>MSDLAVDPTADPAKIVSGLSTLSEREISDLLGGPAGEGVLDEIFRQMRDTFRPEQAQGENALVRFALTGGPGGSTRTYELRVVDGACTLATEPPAGSGTAPADRALTITTDRVRFVRVLTGQASGAKLFLTRKIKIDGDLKFGGKVMGWFGIKQDD</sequence>
<reference evidence="3" key="1">
    <citation type="submission" date="2015-02" db="EMBL/GenBank/DDBJ databases">
        <title>Draft Genome of Frankia sp. CpI1-S.</title>
        <authorList>
            <person name="Oshone R.T."/>
            <person name="Ngom M."/>
            <person name="Ghodhbane-Gtari F."/>
            <person name="Gtari M."/>
            <person name="Morris K."/>
            <person name="Thomas K."/>
            <person name="Sen A."/>
            <person name="Tisa L.S."/>
        </authorList>
    </citation>
    <scope>NUCLEOTIDE SEQUENCE [LARGE SCALE GENOMIC DNA]</scope>
    <source>
        <strain evidence="3">CpI1-S</strain>
    </source>
</reference>
<dbReference type="Proteomes" id="UP000032545">
    <property type="component" value="Unassembled WGS sequence"/>
</dbReference>
<keyword evidence="3" id="KW-1185">Reference proteome</keyword>
<reference evidence="2 3" key="2">
    <citation type="journal article" date="2016" name="Genome Announc.">
        <title>Permanent Draft Genome Sequences for Two Variants of Frankia sp. Strain CpI1, the First Frankia Strain Isolated from Root Nodules of Comptonia peregrina.</title>
        <authorList>
            <person name="Oshone R."/>
            <person name="Hurst S.G.IV."/>
            <person name="Abebe-Akele F."/>
            <person name="Simpson S."/>
            <person name="Morris K."/>
            <person name="Thomas W.K."/>
            <person name="Tisa L.S."/>
        </authorList>
    </citation>
    <scope>NUCLEOTIDE SEQUENCE [LARGE SCALE GENOMIC DNA]</scope>
    <source>
        <strain evidence="3">CpI1-S</strain>
    </source>
</reference>
<evidence type="ECO:0000313" key="2">
    <source>
        <dbReference type="EMBL" id="KJE24577.1"/>
    </source>
</evidence>
<protein>
    <submittedName>
        <fullName evidence="2">SCP-2 sterol transfer family protein</fullName>
    </submittedName>
</protein>
<dbReference type="OrthoDB" id="5243187at2"/>
<dbReference type="SUPFAM" id="SSF55718">
    <property type="entry name" value="SCP-like"/>
    <property type="match status" value="1"/>
</dbReference>
<organism evidence="2 3">
    <name type="scientific">Frankia torreyi</name>
    <dbReference type="NCBI Taxonomy" id="1856"/>
    <lineage>
        <taxon>Bacteria</taxon>
        <taxon>Bacillati</taxon>
        <taxon>Actinomycetota</taxon>
        <taxon>Actinomycetes</taxon>
        <taxon>Frankiales</taxon>
        <taxon>Frankiaceae</taxon>
        <taxon>Frankia</taxon>
    </lineage>
</organism>
<comment type="caution">
    <text evidence="2">The sequence shown here is derived from an EMBL/GenBank/DDBJ whole genome shotgun (WGS) entry which is preliminary data.</text>
</comment>
<dbReference type="RefSeq" id="WP_044883724.1">
    <property type="nucleotide sequence ID" value="NZ_JYFN01000005.1"/>
</dbReference>
<dbReference type="Pfam" id="PF02036">
    <property type="entry name" value="SCP2"/>
    <property type="match status" value="1"/>
</dbReference>
<dbReference type="EMBL" id="JYFN01000005">
    <property type="protein sequence ID" value="KJE24577.1"/>
    <property type="molecule type" value="Genomic_DNA"/>
</dbReference>
<dbReference type="AlphaFoldDB" id="A0A0D8BMA4"/>
<dbReference type="Gene3D" id="3.30.1050.10">
    <property type="entry name" value="SCP2 sterol-binding domain"/>
    <property type="match status" value="1"/>
</dbReference>
<proteinExistence type="predicted"/>
<dbReference type="PATRIC" id="fig|1502723.3.peg.4204"/>
<dbReference type="InterPro" id="IPR003033">
    <property type="entry name" value="SCP2_sterol-bd_dom"/>
</dbReference>